<organism evidence="3 4">
    <name type="scientific">Streptosporangium jomthongense</name>
    <dbReference type="NCBI Taxonomy" id="1193683"/>
    <lineage>
        <taxon>Bacteria</taxon>
        <taxon>Bacillati</taxon>
        <taxon>Actinomycetota</taxon>
        <taxon>Actinomycetes</taxon>
        <taxon>Streptosporangiales</taxon>
        <taxon>Streptosporangiaceae</taxon>
        <taxon>Streptosporangium</taxon>
    </lineage>
</organism>
<dbReference type="Pfam" id="PF00857">
    <property type="entry name" value="Isochorismatase"/>
    <property type="match status" value="1"/>
</dbReference>
<accession>A0ABV8FGZ7</accession>
<dbReference type="InterPro" id="IPR000868">
    <property type="entry name" value="Isochorismatase-like_dom"/>
</dbReference>
<dbReference type="InterPro" id="IPR050272">
    <property type="entry name" value="Isochorismatase-like_hydrls"/>
</dbReference>
<dbReference type="EMBL" id="JBHSBC010000076">
    <property type="protein sequence ID" value="MFC3986854.1"/>
    <property type="molecule type" value="Genomic_DNA"/>
</dbReference>
<name>A0ABV8FGZ7_9ACTN</name>
<reference evidence="4" key="1">
    <citation type="journal article" date="2019" name="Int. J. Syst. Evol. Microbiol.">
        <title>The Global Catalogue of Microorganisms (GCM) 10K type strain sequencing project: providing services to taxonomists for standard genome sequencing and annotation.</title>
        <authorList>
            <consortium name="The Broad Institute Genomics Platform"/>
            <consortium name="The Broad Institute Genome Sequencing Center for Infectious Disease"/>
            <person name="Wu L."/>
            <person name="Ma J."/>
        </authorList>
    </citation>
    <scope>NUCLEOTIDE SEQUENCE [LARGE SCALE GENOMIC DNA]</scope>
    <source>
        <strain evidence="4">TBRC 7912</strain>
    </source>
</reference>
<keyword evidence="4" id="KW-1185">Reference proteome</keyword>
<dbReference type="Proteomes" id="UP001595698">
    <property type="component" value="Unassembled WGS sequence"/>
</dbReference>
<proteinExistence type="predicted"/>
<feature type="domain" description="Isochorismatase-like" evidence="2">
    <location>
        <begin position="8"/>
        <end position="163"/>
    </location>
</feature>
<dbReference type="RefSeq" id="WP_386197198.1">
    <property type="nucleotide sequence ID" value="NZ_JBHSBC010000076.1"/>
</dbReference>
<dbReference type="Gene3D" id="3.40.50.850">
    <property type="entry name" value="Isochorismatase-like"/>
    <property type="match status" value="1"/>
</dbReference>
<dbReference type="PANTHER" id="PTHR43540">
    <property type="entry name" value="PEROXYUREIDOACRYLATE/UREIDOACRYLATE AMIDOHYDROLASE-RELATED"/>
    <property type="match status" value="1"/>
</dbReference>
<dbReference type="GO" id="GO:0016787">
    <property type="term" value="F:hydrolase activity"/>
    <property type="evidence" value="ECO:0007669"/>
    <property type="project" value="UniProtKB-KW"/>
</dbReference>
<protein>
    <submittedName>
        <fullName evidence="3">Cysteine hydrolase</fullName>
    </submittedName>
</protein>
<evidence type="ECO:0000256" key="1">
    <source>
        <dbReference type="ARBA" id="ARBA00022801"/>
    </source>
</evidence>
<sequence length="202" mass="21824">MKTLQRQSVLVVVDAQNGFIRETSAPVVPVIADLVSRWQSVGGDVLFTRYVNYPGSPFERLVHWSGCMESPQIDIVDELLPYAEKATVIDKRGYGLFADLDGAALIAERQWQDIYVCGIATESCVLATLLGAFELNLTPWLIEDASISHAGAHVHDAGLLVARRFIGEGQIIKVADVPADLVVPVASQTGAINDCLSTCGRS</sequence>
<gene>
    <name evidence="3" type="ORF">ACFOYY_42460</name>
</gene>
<dbReference type="SUPFAM" id="SSF52499">
    <property type="entry name" value="Isochorismatase-like hydrolases"/>
    <property type="match status" value="1"/>
</dbReference>
<dbReference type="CDD" id="cd00431">
    <property type="entry name" value="cysteine_hydrolases"/>
    <property type="match status" value="1"/>
</dbReference>
<evidence type="ECO:0000313" key="4">
    <source>
        <dbReference type="Proteomes" id="UP001595698"/>
    </source>
</evidence>
<dbReference type="InterPro" id="IPR036380">
    <property type="entry name" value="Isochorismatase-like_sf"/>
</dbReference>
<comment type="caution">
    <text evidence="3">The sequence shown here is derived from an EMBL/GenBank/DDBJ whole genome shotgun (WGS) entry which is preliminary data.</text>
</comment>
<keyword evidence="1 3" id="KW-0378">Hydrolase</keyword>
<evidence type="ECO:0000259" key="2">
    <source>
        <dbReference type="Pfam" id="PF00857"/>
    </source>
</evidence>
<dbReference type="PANTHER" id="PTHR43540:SF6">
    <property type="entry name" value="ISOCHORISMATASE-LIKE DOMAIN-CONTAINING PROTEIN"/>
    <property type="match status" value="1"/>
</dbReference>
<evidence type="ECO:0000313" key="3">
    <source>
        <dbReference type="EMBL" id="MFC3986854.1"/>
    </source>
</evidence>